<evidence type="ECO:0008006" key="5">
    <source>
        <dbReference type="Google" id="ProtNLM"/>
    </source>
</evidence>
<name>A0A5J4W9Z6_9EUKA</name>
<comment type="caution">
    <text evidence="3">The sequence shown here is derived from an EMBL/GenBank/DDBJ whole genome shotgun (WGS) entry which is preliminary data.</text>
</comment>
<organism evidence="3 4">
    <name type="scientific">Streblomastix strix</name>
    <dbReference type="NCBI Taxonomy" id="222440"/>
    <lineage>
        <taxon>Eukaryota</taxon>
        <taxon>Metamonada</taxon>
        <taxon>Preaxostyla</taxon>
        <taxon>Oxymonadida</taxon>
        <taxon>Streblomastigidae</taxon>
        <taxon>Streblomastix</taxon>
    </lineage>
</organism>
<evidence type="ECO:0000313" key="3">
    <source>
        <dbReference type="EMBL" id="KAA6391744.1"/>
    </source>
</evidence>
<accession>A0A5J4W9Z6</accession>
<feature type="transmembrane region" description="Helical" evidence="1">
    <location>
        <begin position="839"/>
        <end position="859"/>
    </location>
</feature>
<dbReference type="AlphaFoldDB" id="A0A5J4W9Z6"/>
<keyword evidence="1" id="KW-1133">Transmembrane helix</keyword>
<dbReference type="Proteomes" id="UP000324800">
    <property type="component" value="Unassembled WGS sequence"/>
</dbReference>
<dbReference type="EMBL" id="SNRW01002774">
    <property type="protein sequence ID" value="KAA6391744.1"/>
    <property type="molecule type" value="Genomic_DNA"/>
</dbReference>
<keyword evidence="1" id="KW-0812">Transmembrane</keyword>
<keyword evidence="2" id="KW-0732">Signal</keyword>
<protein>
    <recommendedName>
        <fullName evidence="5">EGF-like domain-containing protein</fullName>
    </recommendedName>
</protein>
<evidence type="ECO:0000256" key="1">
    <source>
        <dbReference type="SAM" id="Phobius"/>
    </source>
</evidence>
<feature type="chain" id="PRO_5023839942" description="EGF-like domain-containing protein" evidence="2">
    <location>
        <begin position="16"/>
        <end position="910"/>
    </location>
</feature>
<evidence type="ECO:0000256" key="2">
    <source>
        <dbReference type="SAM" id="SignalP"/>
    </source>
</evidence>
<gene>
    <name evidence="3" type="ORF">EZS28_012729</name>
</gene>
<evidence type="ECO:0000313" key="4">
    <source>
        <dbReference type="Proteomes" id="UP000324800"/>
    </source>
</evidence>
<proteinExistence type="predicted"/>
<feature type="signal peptide" evidence="2">
    <location>
        <begin position="1"/>
        <end position="15"/>
    </location>
</feature>
<reference evidence="3 4" key="1">
    <citation type="submission" date="2019-03" db="EMBL/GenBank/DDBJ databases">
        <title>Single cell metagenomics reveals metabolic interactions within the superorganism composed of flagellate Streblomastix strix and complex community of Bacteroidetes bacteria on its surface.</title>
        <authorList>
            <person name="Treitli S.C."/>
            <person name="Kolisko M."/>
            <person name="Husnik F."/>
            <person name="Keeling P."/>
            <person name="Hampl V."/>
        </authorList>
    </citation>
    <scope>NUCLEOTIDE SEQUENCE [LARGE SCALE GENOMIC DNA]</scope>
    <source>
        <strain evidence="3">ST1C</strain>
    </source>
</reference>
<dbReference type="OrthoDB" id="283575at2759"/>
<keyword evidence="1" id="KW-0472">Membrane</keyword>
<sequence length="910" mass="101229">MLFLLALAIISLGQSFIFGNLFQFTRRKQIPVQNPIIRTFPFLIGNETQINQFDNYSNAELTTCDMNEFHFPRLCSGYDQDSPNCFCTKDYYPTTCTPQLCISNEQQYPCFCTGTHNDTSDCIRLCQEGEFPEVYSCVCPEEDDTCKAGQKFCTGGKYTQPTPSGCKPYQCDEQPHLCQCTGDESIDEVNCFCSEQNQNINLCTPRLCQSQNQGYPCLCSGNPNNDRPDCICNGLEVGNSDYYQQCQIINCRDPDVMFPGRCGCNQYNHPPGCDPTHNCHDPEQGYPCYCFDPDLNTPDCFCNGEQYHPDGCLCSNSNYDYLGCLCSSIYENENCMPICQEGHFPGYGKYFNKDNCVCDYRDQKCLDGPNTCTEDTYDPEYPQKCKIISCIDKNQNYLCICTGNEDLDTPECICKEGNNDKVDPGSCFCDPNWDNGHHPMGCLCAEEGDSYCICNDREDDISKCYTICQDSEYPREQYDNHGCLCSFENDDCMERTLQCVSGSYTRPYPQNCFPQLCENKNQYGPCICTGNINLDPKGYRDHLCNQGEFPGSDDCMCKHNDVICQTGRKICSGVSLDDPTPSGCYPILCSDKNQILPCICSGHINRDTPDCICIGQTHQETGLCQPAFCGLYAGFCICGGAGGFNPNECVCDGSIDQPDNCKSALTVVIDEGLCTGGTNIDPYPENCQLQECESSEQTAPCICNEDLDKNRPDCMCQAATRASVDQGSCICGINHHPTGCICSSSSDSGCIYSSILENNPTGCICSTTIDSNPPSCSIQDCSSSFGESVTTDSCYCTKTNYPTGCKLGLCKGIDDYPQCLCSDFLMSQKLVRLMHVRAIYSYILAYVQIHQLILQLAFVHNKMKNLQQFKDLAPVVQIIIQQAAFAHQVVIVDVFAHQYQKIMSQNNTFG</sequence>